<dbReference type="EC" id="1.1.1.-" evidence="4"/>
<dbReference type="Gene3D" id="3.40.50.720">
    <property type="entry name" value="NAD(P)-binding Rossmann-like Domain"/>
    <property type="match status" value="1"/>
</dbReference>
<dbReference type="InterPro" id="IPR002347">
    <property type="entry name" value="SDR_fam"/>
</dbReference>
<dbReference type="SUPFAM" id="SSF51735">
    <property type="entry name" value="NAD(P)-binding Rossmann-fold domains"/>
    <property type="match status" value="1"/>
</dbReference>
<dbReference type="EMBL" id="CP087164">
    <property type="protein sequence ID" value="UGS36954.1"/>
    <property type="molecule type" value="Genomic_DNA"/>
</dbReference>
<dbReference type="PANTHER" id="PTHR43180:SF66">
    <property type="entry name" value="SHORT-CHAIN DEHYDROGENASE_REDUCTASE FAMILY PROTEIN"/>
    <property type="match status" value="1"/>
</dbReference>
<dbReference type="InterPro" id="IPR036291">
    <property type="entry name" value="NAD(P)-bd_dom_sf"/>
</dbReference>
<dbReference type="PRINTS" id="PR00080">
    <property type="entry name" value="SDRFAMILY"/>
</dbReference>
<dbReference type="InterPro" id="IPR057326">
    <property type="entry name" value="KR_dom"/>
</dbReference>
<evidence type="ECO:0000313" key="4">
    <source>
        <dbReference type="EMBL" id="UGS36954.1"/>
    </source>
</evidence>
<accession>A0A9E6XYN8</accession>
<gene>
    <name evidence="4" type="primary">linC</name>
    <name evidence="4" type="ORF">DSM104329_03366</name>
</gene>
<dbReference type="AlphaFoldDB" id="A0A9E6XYN8"/>
<protein>
    <submittedName>
        <fullName evidence="4">2,5-dichloro-2,5-cyclohexadiene-1,4-diol dehydrogenase</fullName>
        <ecNumber evidence="4">1.1.1.-</ecNumber>
    </submittedName>
</protein>
<comment type="similarity">
    <text evidence="1">Belongs to the short-chain dehydrogenases/reductases (SDR) family.</text>
</comment>
<name>A0A9E6XYN8_9ACTN</name>
<organism evidence="4 5">
    <name type="scientific">Capillimicrobium parvum</name>
    <dbReference type="NCBI Taxonomy" id="2884022"/>
    <lineage>
        <taxon>Bacteria</taxon>
        <taxon>Bacillati</taxon>
        <taxon>Actinomycetota</taxon>
        <taxon>Thermoleophilia</taxon>
        <taxon>Solirubrobacterales</taxon>
        <taxon>Capillimicrobiaceae</taxon>
        <taxon>Capillimicrobium</taxon>
    </lineage>
</organism>
<dbReference type="Pfam" id="PF13561">
    <property type="entry name" value="adh_short_C2"/>
    <property type="match status" value="1"/>
</dbReference>
<feature type="domain" description="Ketoreductase" evidence="3">
    <location>
        <begin position="7"/>
        <end position="178"/>
    </location>
</feature>
<keyword evidence="2 4" id="KW-0560">Oxidoreductase</keyword>
<dbReference type="GO" id="GO:0016491">
    <property type="term" value="F:oxidoreductase activity"/>
    <property type="evidence" value="ECO:0007669"/>
    <property type="project" value="UniProtKB-KW"/>
</dbReference>
<dbReference type="KEGG" id="sbae:DSM104329_03366"/>
<evidence type="ECO:0000313" key="5">
    <source>
        <dbReference type="Proteomes" id="UP001162834"/>
    </source>
</evidence>
<dbReference type="PRINTS" id="PR00081">
    <property type="entry name" value="GDHRDH"/>
</dbReference>
<dbReference type="InterPro" id="IPR020904">
    <property type="entry name" value="Sc_DH/Rdtase_CS"/>
</dbReference>
<evidence type="ECO:0000256" key="2">
    <source>
        <dbReference type="ARBA" id="ARBA00023002"/>
    </source>
</evidence>
<keyword evidence="5" id="KW-1185">Reference proteome</keyword>
<evidence type="ECO:0000259" key="3">
    <source>
        <dbReference type="SMART" id="SM00822"/>
    </source>
</evidence>
<dbReference type="RefSeq" id="WP_259311017.1">
    <property type="nucleotide sequence ID" value="NZ_CP087164.1"/>
</dbReference>
<dbReference type="SMART" id="SM00822">
    <property type="entry name" value="PKS_KR"/>
    <property type="match status" value="1"/>
</dbReference>
<sequence length="252" mass="25719">MGILDDKVVLITGAASGIGEATAREARAEGARLLLSDVDEARGTALAQELGGATFVACDVTDESQVEELVATAQRELGGLDGAFNCAGILGTIGMTADTSFEDFKRICDVDLNGVFLCTKHELRAMLADGGGSIVNMASAAGLIGWPGAVGYVAAKHGVVGLTKAAALEYATEGIRVNSVCPSYTETPMVSDLFENLLGGDAAAVEAARANHPIGRFAQAPEIASACVWLLSDKASFVTGTAMSVDGGYTAP</sequence>
<proteinExistence type="inferred from homology"/>
<evidence type="ECO:0000256" key="1">
    <source>
        <dbReference type="ARBA" id="ARBA00006484"/>
    </source>
</evidence>
<dbReference type="PANTHER" id="PTHR43180">
    <property type="entry name" value="3-OXOACYL-(ACYL-CARRIER-PROTEIN) REDUCTASE (AFU_ORTHOLOGUE AFUA_6G11210)"/>
    <property type="match status" value="1"/>
</dbReference>
<dbReference type="NCBIfam" id="NF005559">
    <property type="entry name" value="PRK07231.1"/>
    <property type="match status" value="1"/>
</dbReference>
<reference evidence="4" key="1">
    <citation type="journal article" date="2022" name="Int. J. Syst. Evol. Microbiol.">
        <title>Pseudomonas aegrilactucae sp. nov. and Pseudomonas morbosilactucae sp. nov., pathogens causing bacterial rot of lettuce in Japan.</title>
        <authorList>
            <person name="Sawada H."/>
            <person name="Fujikawa T."/>
            <person name="Satou M."/>
        </authorList>
    </citation>
    <scope>NUCLEOTIDE SEQUENCE</scope>
    <source>
        <strain evidence="4">0166_1</strain>
    </source>
</reference>
<dbReference type="PROSITE" id="PS00061">
    <property type="entry name" value="ADH_SHORT"/>
    <property type="match status" value="1"/>
</dbReference>
<dbReference type="FunFam" id="3.40.50.720:FF:000084">
    <property type="entry name" value="Short-chain dehydrogenase reductase"/>
    <property type="match status" value="1"/>
</dbReference>
<dbReference type="Proteomes" id="UP001162834">
    <property type="component" value="Chromosome"/>
</dbReference>